<protein>
    <submittedName>
        <fullName evidence="2">Uncharacterized protein</fullName>
    </submittedName>
</protein>
<name>A0A010RF61_9PEZI</name>
<dbReference type="AlphaFoldDB" id="A0A010RF61"/>
<dbReference type="HOGENOM" id="CLU_582669_0_0_1"/>
<sequence>MMPISSLCTPVTLFLQSVSFFQPDRYPLRRDQGIVPQEISTARSSIRRMPYRQSKTWGDRSRRATLQQFSIVMPSYMASFNKFKGPIRAWTSWPRTAAIQVRDGAMTLIAVPAPPYEKSERARTASICIPDRYRKRLLMFGLRKLRVVNHLNHLMGRAPDYCLSVDHLTNPENLLFVSFSRPPPNILTEDENTFLSKEERKKGLADRRARQRIGRLWCRSSARFAVDTQRPSPATRSGSKPSHLMEKSKNPSRKGHNAPDSNAPSSLSDTPVWFGPGGGSPAHTETHSTSQILAAQPSPAQGSQPILSHPDSWQKTQRAVFPSVLWPRPRRVPVLGPSSCTLCCKELPCRRAVHKFATPQQALPGSGPPFEGKSIATVADGKKRKTRASPQLGLSASGALTRSGGDWHRRQRKAPTPEPQGTAQFPTLRSNAVLKGFPWFDAGAADEPQPTEASWNKTNWLDVDLADYS</sequence>
<feature type="compositionally biased region" description="Polar residues" evidence="1">
    <location>
        <begin position="259"/>
        <end position="269"/>
    </location>
</feature>
<evidence type="ECO:0000313" key="3">
    <source>
        <dbReference type="Proteomes" id="UP000020467"/>
    </source>
</evidence>
<feature type="compositionally biased region" description="Polar residues" evidence="1">
    <location>
        <begin position="229"/>
        <end position="240"/>
    </location>
</feature>
<dbReference type="EMBL" id="JARH01000601">
    <property type="protein sequence ID" value="EXF78911.1"/>
    <property type="molecule type" value="Genomic_DNA"/>
</dbReference>
<accession>A0A010RF61</accession>
<reference evidence="2 3" key="1">
    <citation type="submission" date="2014-02" db="EMBL/GenBank/DDBJ databases">
        <title>The genome sequence of Colletotrichum fioriniae PJ7.</title>
        <authorList>
            <person name="Baroncelli R."/>
            <person name="Thon M.R."/>
        </authorList>
    </citation>
    <scope>NUCLEOTIDE SEQUENCE [LARGE SCALE GENOMIC DNA]</scope>
    <source>
        <strain evidence="2 3">PJ7</strain>
    </source>
</reference>
<feature type="compositionally biased region" description="Polar residues" evidence="1">
    <location>
        <begin position="388"/>
        <end position="400"/>
    </location>
</feature>
<comment type="caution">
    <text evidence="2">The sequence shown here is derived from an EMBL/GenBank/DDBJ whole genome shotgun (WGS) entry which is preliminary data.</text>
</comment>
<keyword evidence="3" id="KW-1185">Reference proteome</keyword>
<dbReference type="KEGG" id="cfj:CFIO01_13292"/>
<evidence type="ECO:0000256" key="1">
    <source>
        <dbReference type="SAM" id="MobiDB-lite"/>
    </source>
</evidence>
<feature type="compositionally biased region" description="Polar residues" evidence="1">
    <location>
        <begin position="287"/>
        <end position="314"/>
    </location>
</feature>
<organism evidence="2 3">
    <name type="scientific">Colletotrichum fioriniae PJ7</name>
    <dbReference type="NCBI Taxonomy" id="1445577"/>
    <lineage>
        <taxon>Eukaryota</taxon>
        <taxon>Fungi</taxon>
        <taxon>Dikarya</taxon>
        <taxon>Ascomycota</taxon>
        <taxon>Pezizomycotina</taxon>
        <taxon>Sordariomycetes</taxon>
        <taxon>Hypocreomycetidae</taxon>
        <taxon>Glomerellales</taxon>
        <taxon>Glomerellaceae</taxon>
        <taxon>Colletotrichum</taxon>
        <taxon>Colletotrichum acutatum species complex</taxon>
    </lineage>
</organism>
<feature type="region of interest" description="Disordered" evidence="1">
    <location>
        <begin position="227"/>
        <end position="314"/>
    </location>
</feature>
<feature type="region of interest" description="Disordered" evidence="1">
    <location>
        <begin position="381"/>
        <end position="426"/>
    </location>
</feature>
<evidence type="ECO:0000313" key="2">
    <source>
        <dbReference type="EMBL" id="EXF78911.1"/>
    </source>
</evidence>
<gene>
    <name evidence="2" type="ORF">CFIO01_13292</name>
</gene>
<dbReference type="Proteomes" id="UP000020467">
    <property type="component" value="Unassembled WGS sequence"/>
</dbReference>
<proteinExistence type="predicted"/>
<dbReference type="OrthoDB" id="10428638at2759"/>